<proteinExistence type="predicted"/>
<name>A0AAV4XQK7_CAEEX</name>
<evidence type="ECO:0000313" key="2">
    <source>
        <dbReference type="Proteomes" id="UP001054945"/>
    </source>
</evidence>
<gene>
    <name evidence="1" type="ORF">CEXT_707391</name>
</gene>
<dbReference type="AlphaFoldDB" id="A0AAV4XQK7"/>
<dbReference type="Proteomes" id="UP001054945">
    <property type="component" value="Unassembled WGS sequence"/>
</dbReference>
<sequence length="104" mass="11868">MDYEATIEKIKENQANSNPKKRYAEPTVKSSKCALIKMIRSKDQIKDILFNYILPPGNSNINTNWTLFTNLLIEKHAHPLPIINFANSLDLEIRNFTDGPFGCS</sequence>
<comment type="caution">
    <text evidence="1">The sequence shown here is derived from an EMBL/GenBank/DDBJ whole genome shotgun (WGS) entry which is preliminary data.</text>
</comment>
<accession>A0AAV4XQK7</accession>
<protein>
    <submittedName>
        <fullName evidence="1">Uncharacterized protein</fullName>
    </submittedName>
</protein>
<dbReference type="EMBL" id="BPLR01018047">
    <property type="protein sequence ID" value="GIY96440.1"/>
    <property type="molecule type" value="Genomic_DNA"/>
</dbReference>
<reference evidence="1 2" key="1">
    <citation type="submission" date="2021-06" db="EMBL/GenBank/DDBJ databases">
        <title>Caerostris extrusa draft genome.</title>
        <authorList>
            <person name="Kono N."/>
            <person name="Arakawa K."/>
        </authorList>
    </citation>
    <scope>NUCLEOTIDE SEQUENCE [LARGE SCALE GENOMIC DNA]</scope>
</reference>
<evidence type="ECO:0000313" key="1">
    <source>
        <dbReference type="EMBL" id="GIY96440.1"/>
    </source>
</evidence>
<organism evidence="1 2">
    <name type="scientific">Caerostris extrusa</name>
    <name type="common">Bark spider</name>
    <name type="synonym">Caerostris bankana</name>
    <dbReference type="NCBI Taxonomy" id="172846"/>
    <lineage>
        <taxon>Eukaryota</taxon>
        <taxon>Metazoa</taxon>
        <taxon>Ecdysozoa</taxon>
        <taxon>Arthropoda</taxon>
        <taxon>Chelicerata</taxon>
        <taxon>Arachnida</taxon>
        <taxon>Araneae</taxon>
        <taxon>Araneomorphae</taxon>
        <taxon>Entelegynae</taxon>
        <taxon>Araneoidea</taxon>
        <taxon>Araneidae</taxon>
        <taxon>Caerostris</taxon>
    </lineage>
</organism>
<keyword evidence="2" id="KW-1185">Reference proteome</keyword>